<dbReference type="AlphaFoldDB" id="A0A410G7Y8"/>
<sequence length="493" mass="51662">MDTLSLLLQGFGVALQPINLMWAFFGSVLGTAIGILPGIGPALTIALLLPITVSVGPVSAFIMFAGVLYGAMYGGSTTAILINTPGEAGSMMTALEGNKMARNGRGSAALATAAIGSFVAGTIATLALTFAAPVVAELAFIFTPADYFALTIMAFTSVAVVMGASRVRGFISLLLGLALGVIGIDAMTGQARMTFGLPDLLDGVELTVVLVSVFAIGEILYVASRYRHQDEAIIPIRGKAFMTKKEWGRSWKPWLRGAAIGFPMGAIPGGGSELPTMLSYTLEKNLSAHKEEFGHGAIEGVAGPEAANNAAAAGILVPLLTLGLPTSATAAILLVAFQNYGLQPGPFLFTRDPELIWGLIASLYIGNCMLLVLNLPLVGLWVRLLYIPKPQLYAGILVFAMIGIWGVSGSVFELGLMAGLGVVSYVMRVYGFPIAPLLIGLILVPLTENQLRTALAAGQGDFMVLIESPLALSFFVVALLFLTVPWVLGKLKR</sequence>
<proteinExistence type="predicted"/>
<evidence type="ECO:0000259" key="2">
    <source>
        <dbReference type="Pfam" id="PF01970"/>
    </source>
</evidence>
<accession>A0A410G7Y8</accession>
<dbReference type="PANTHER" id="PTHR35342">
    <property type="entry name" value="TRICARBOXYLIC TRANSPORT PROTEIN"/>
    <property type="match status" value="1"/>
</dbReference>
<name>A0A410G7Y8_9BURK</name>
<dbReference type="Proteomes" id="UP000283474">
    <property type="component" value="Chromosome"/>
</dbReference>
<feature type="transmembrane region" description="Helical" evidence="1">
    <location>
        <begin position="45"/>
        <end position="71"/>
    </location>
</feature>
<dbReference type="Pfam" id="PF01970">
    <property type="entry name" value="TctA"/>
    <property type="match status" value="1"/>
</dbReference>
<dbReference type="PANTHER" id="PTHR35342:SF5">
    <property type="entry name" value="TRICARBOXYLIC TRANSPORT PROTEIN"/>
    <property type="match status" value="1"/>
</dbReference>
<gene>
    <name evidence="3" type="ORF">CKA81_00120</name>
</gene>
<dbReference type="KEGG" id="pus:CKA81_00120"/>
<feature type="transmembrane region" description="Helical" evidence="1">
    <location>
        <begin position="418"/>
        <end position="444"/>
    </location>
</feature>
<feature type="transmembrane region" description="Helical" evidence="1">
    <location>
        <begin position="108"/>
        <end position="132"/>
    </location>
</feature>
<reference evidence="3 4" key="1">
    <citation type="submission" date="2017-08" db="EMBL/GenBank/DDBJ databases">
        <authorList>
            <person name="Park S.-J."/>
            <person name="Kim H."/>
        </authorList>
    </citation>
    <scope>NUCLEOTIDE SEQUENCE [LARGE SCALE GENOMIC DNA]</scope>
    <source>
        <strain evidence="4">ye3</strain>
    </source>
</reference>
<organism evidence="3 4">
    <name type="scientific">Pollutimonas thiosulfatoxidans</name>
    <dbReference type="NCBI Taxonomy" id="2028345"/>
    <lineage>
        <taxon>Bacteria</taxon>
        <taxon>Pseudomonadati</taxon>
        <taxon>Pseudomonadota</taxon>
        <taxon>Betaproteobacteria</taxon>
        <taxon>Burkholderiales</taxon>
        <taxon>Alcaligenaceae</taxon>
        <taxon>Pollutimonas</taxon>
    </lineage>
</organism>
<feature type="transmembrane region" description="Helical" evidence="1">
    <location>
        <begin position="315"/>
        <end position="336"/>
    </location>
</feature>
<dbReference type="InterPro" id="IPR002823">
    <property type="entry name" value="DUF112_TM"/>
</dbReference>
<keyword evidence="1" id="KW-0472">Membrane</keyword>
<evidence type="ECO:0000256" key="1">
    <source>
        <dbReference type="SAM" id="Phobius"/>
    </source>
</evidence>
<evidence type="ECO:0000313" key="3">
    <source>
        <dbReference type="EMBL" id="QAA92429.1"/>
    </source>
</evidence>
<feature type="transmembrane region" description="Helical" evidence="1">
    <location>
        <begin position="138"/>
        <end position="163"/>
    </location>
</feature>
<dbReference type="OrthoDB" id="9781349at2"/>
<feature type="transmembrane region" description="Helical" evidence="1">
    <location>
        <begin position="464"/>
        <end position="488"/>
    </location>
</feature>
<feature type="transmembrane region" description="Helical" evidence="1">
    <location>
        <begin position="392"/>
        <end position="412"/>
    </location>
</feature>
<dbReference type="RefSeq" id="WP_128353474.1">
    <property type="nucleotide sequence ID" value="NZ_CP022987.1"/>
</dbReference>
<keyword evidence="4" id="KW-1185">Reference proteome</keyword>
<keyword evidence="1" id="KW-0812">Transmembrane</keyword>
<feature type="transmembrane region" description="Helical" evidence="1">
    <location>
        <begin position="356"/>
        <end position="380"/>
    </location>
</feature>
<feature type="transmembrane region" description="Helical" evidence="1">
    <location>
        <begin position="203"/>
        <end position="223"/>
    </location>
</feature>
<feature type="transmembrane region" description="Helical" evidence="1">
    <location>
        <begin position="170"/>
        <end position="191"/>
    </location>
</feature>
<protein>
    <submittedName>
        <fullName evidence="3">Tripartite tricarboxylate transporter TctA</fullName>
    </submittedName>
</protein>
<feature type="domain" description="DUF112" evidence="2">
    <location>
        <begin position="20"/>
        <end position="438"/>
    </location>
</feature>
<keyword evidence="1" id="KW-1133">Transmembrane helix</keyword>
<evidence type="ECO:0000313" key="4">
    <source>
        <dbReference type="Proteomes" id="UP000283474"/>
    </source>
</evidence>
<dbReference type="EMBL" id="CP022987">
    <property type="protein sequence ID" value="QAA92429.1"/>
    <property type="molecule type" value="Genomic_DNA"/>
</dbReference>